<feature type="transmembrane region" description="Helical" evidence="6">
    <location>
        <begin position="216"/>
        <end position="239"/>
    </location>
</feature>
<dbReference type="PANTHER" id="PTHR23513">
    <property type="entry name" value="INTEGRAL MEMBRANE EFFLUX PROTEIN-RELATED"/>
    <property type="match status" value="1"/>
</dbReference>
<feature type="transmembrane region" description="Helical" evidence="6">
    <location>
        <begin position="105"/>
        <end position="124"/>
    </location>
</feature>
<dbReference type="CDD" id="cd06173">
    <property type="entry name" value="MFS_MefA_like"/>
    <property type="match status" value="1"/>
</dbReference>
<keyword evidence="5 6" id="KW-0472">Membrane</keyword>
<feature type="transmembrane region" description="Helical" evidence="6">
    <location>
        <begin position="173"/>
        <end position="195"/>
    </location>
</feature>
<protein>
    <submittedName>
        <fullName evidence="7">MFS transporter</fullName>
    </submittedName>
</protein>
<feature type="transmembrane region" description="Helical" evidence="6">
    <location>
        <begin position="291"/>
        <end position="308"/>
    </location>
</feature>
<feature type="transmembrane region" description="Helical" evidence="6">
    <location>
        <begin position="346"/>
        <end position="367"/>
    </location>
</feature>
<accession>A0AAE4IVQ0</accession>
<dbReference type="Proteomes" id="UP001248822">
    <property type="component" value="Unassembled WGS sequence"/>
</dbReference>
<comment type="subcellular location">
    <subcellularLocation>
        <location evidence="1">Cell membrane</location>
        <topology evidence="1">Multi-pass membrane protein</topology>
    </subcellularLocation>
</comment>
<evidence type="ECO:0000256" key="3">
    <source>
        <dbReference type="ARBA" id="ARBA00022692"/>
    </source>
</evidence>
<dbReference type="RefSeq" id="WP_310826207.1">
    <property type="nucleotide sequence ID" value="NZ_JAQGEC010000008.1"/>
</dbReference>
<feature type="transmembrane region" description="Helical" evidence="6">
    <location>
        <begin position="80"/>
        <end position="99"/>
    </location>
</feature>
<dbReference type="GO" id="GO:0022857">
    <property type="term" value="F:transmembrane transporter activity"/>
    <property type="evidence" value="ECO:0007669"/>
    <property type="project" value="InterPro"/>
</dbReference>
<comment type="caution">
    <text evidence="7">The sequence shown here is derived from an EMBL/GenBank/DDBJ whole genome shotgun (WGS) entry which is preliminary data.</text>
</comment>
<evidence type="ECO:0000313" key="8">
    <source>
        <dbReference type="Proteomes" id="UP001248822"/>
    </source>
</evidence>
<organism evidence="7 8">
    <name type="scientific">Pseudenterobacter timonensis</name>
    <dbReference type="NCBI Taxonomy" id="1755099"/>
    <lineage>
        <taxon>Bacteria</taxon>
        <taxon>Pseudomonadati</taxon>
        <taxon>Pseudomonadota</taxon>
        <taxon>Gammaproteobacteria</taxon>
        <taxon>Enterobacterales</taxon>
        <taxon>Enterobacteriaceae</taxon>
        <taxon>Pseudenterobacter</taxon>
    </lineage>
</organism>
<dbReference type="InterPro" id="IPR036259">
    <property type="entry name" value="MFS_trans_sf"/>
</dbReference>
<dbReference type="SUPFAM" id="SSF103473">
    <property type="entry name" value="MFS general substrate transporter"/>
    <property type="match status" value="1"/>
</dbReference>
<evidence type="ECO:0000256" key="5">
    <source>
        <dbReference type="ARBA" id="ARBA00023136"/>
    </source>
</evidence>
<evidence type="ECO:0000313" key="7">
    <source>
        <dbReference type="EMBL" id="MDR9890757.1"/>
    </source>
</evidence>
<keyword evidence="2" id="KW-1003">Cell membrane</keyword>
<evidence type="ECO:0000256" key="2">
    <source>
        <dbReference type="ARBA" id="ARBA00022475"/>
    </source>
</evidence>
<gene>
    <name evidence="7" type="ORF">O7047_10975</name>
</gene>
<feature type="transmembrane region" description="Helical" evidence="6">
    <location>
        <begin position="373"/>
        <end position="397"/>
    </location>
</feature>
<dbReference type="GO" id="GO:0005886">
    <property type="term" value="C:plasma membrane"/>
    <property type="evidence" value="ECO:0007669"/>
    <property type="project" value="UniProtKB-SubCell"/>
</dbReference>
<dbReference type="InterPro" id="IPR011701">
    <property type="entry name" value="MFS"/>
</dbReference>
<keyword evidence="4 6" id="KW-1133">Transmembrane helix</keyword>
<sequence>MTDVSQDGMTRSARNSWLIITARFISDFGAFLNMVALSTYVYLLSQSVMHVSIFLACRVAGGILASVAGVPFFRRFHGRLPLVIFDIIRAALLALLLIFPPAAQLYILPFIALGIGIGNSMFAIGLNSQLPRWVDESRRVSTNAWLTSASATGAVTGSLVSGILLAASGYQLVFAMNIVTYLLAGLAIMPLRFLFYPAVGEAEPHRKEWRNLISGLRATPVLAGMLLVTMADTLGSAAHNVGFPILSEWLTPATAGKTMGLLLAVWAGGKFLGARITNYLLLQSKTGTERLFFAGVALMSLGFIFTFQQHGVPLALIFIAFAGVGDGLADVSLISRIQSEPERLRLPVFSLMTLLQMTGFGVGMLIVAPFYVWFAPAVVIVIFHGIPLLTLAAAGIYSQRQRCQRR</sequence>
<evidence type="ECO:0000256" key="6">
    <source>
        <dbReference type="SAM" id="Phobius"/>
    </source>
</evidence>
<reference evidence="7" key="1">
    <citation type="submission" date="2022-12" db="EMBL/GenBank/DDBJ databases">
        <title>NDM-1 containing novel ST 2018 Pseudenterobacter timonensis.</title>
        <authorList>
            <person name="Halder G."/>
            <person name="Mandal S."/>
            <person name="Dutta S."/>
        </authorList>
    </citation>
    <scope>NUCLEOTIDE SEQUENCE</scope>
    <source>
        <strain evidence="7">CNCI147</strain>
    </source>
</reference>
<feature type="transmembrane region" description="Helical" evidence="6">
    <location>
        <begin position="20"/>
        <end position="43"/>
    </location>
</feature>
<proteinExistence type="predicted"/>
<dbReference type="PANTHER" id="PTHR23513:SF18">
    <property type="entry name" value="INTEGRAL MEMBRANE PROTEIN"/>
    <property type="match status" value="1"/>
</dbReference>
<name>A0AAE4IVQ0_9ENTR</name>
<dbReference type="Gene3D" id="1.20.1250.20">
    <property type="entry name" value="MFS general substrate transporter like domains"/>
    <property type="match status" value="1"/>
</dbReference>
<dbReference type="EMBL" id="JAQGEC010000008">
    <property type="protein sequence ID" value="MDR9890757.1"/>
    <property type="molecule type" value="Genomic_DNA"/>
</dbReference>
<dbReference type="AlphaFoldDB" id="A0AAE4IVQ0"/>
<evidence type="ECO:0000256" key="1">
    <source>
        <dbReference type="ARBA" id="ARBA00004651"/>
    </source>
</evidence>
<feature type="transmembrane region" description="Helical" evidence="6">
    <location>
        <begin position="145"/>
        <end position="167"/>
    </location>
</feature>
<feature type="transmembrane region" description="Helical" evidence="6">
    <location>
        <begin position="314"/>
        <end position="334"/>
    </location>
</feature>
<evidence type="ECO:0000256" key="4">
    <source>
        <dbReference type="ARBA" id="ARBA00022989"/>
    </source>
</evidence>
<dbReference type="Pfam" id="PF07690">
    <property type="entry name" value="MFS_1"/>
    <property type="match status" value="1"/>
</dbReference>
<feature type="transmembrane region" description="Helical" evidence="6">
    <location>
        <begin position="49"/>
        <end position="73"/>
    </location>
</feature>
<keyword evidence="3 6" id="KW-0812">Transmembrane</keyword>